<reference evidence="3" key="3">
    <citation type="journal article" date="2021" name="Int. J. Parasitol.">
        <title>Comparative analysis of gene expression between Babesia bovis blood stages and kinetes allowed by improved genome annotation.</title>
        <authorList>
            <person name="Ueti M.W."/>
            <person name="Johnson W.C."/>
            <person name="Kappmeyer L.S."/>
            <person name="Herndon D.R."/>
            <person name="Mousel M.R."/>
            <person name="Reif K.E."/>
            <person name="Taus N.S."/>
            <person name="Ifeonu O.O."/>
            <person name="Silva J.C."/>
            <person name="Suarez C.E."/>
            <person name="Brayton K.A."/>
        </authorList>
    </citation>
    <scope>NUCLEOTIDE SEQUENCE [LARGE SCALE GENOMIC DNA]</scope>
</reference>
<organism evidence="2 3">
    <name type="scientific">Babesia bovis</name>
    <dbReference type="NCBI Taxonomy" id="5865"/>
    <lineage>
        <taxon>Eukaryota</taxon>
        <taxon>Sar</taxon>
        <taxon>Alveolata</taxon>
        <taxon>Apicomplexa</taxon>
        <taxon>Aconoidasida</taxon>
        <taxon>Piroplasmida</taxon>
        <taxon>Babesiidae</taxon>
        <taxon>Babesia</taxon>
    </lineage>
</organism>
<keyword evidence="3" id="KW-1185">Reference proteome</keyword>
<evidence type="ECO:0000256" key="1">
    <source>
        <dbReference type="SAM" id="MobiDB-lite"/>
    </source>
</evidence>
<dbReference type="AlphaFoldDB" id="A7ASI2"/>
<reference evidence="3" key="2">
    <citation type="journal article" date="2020" name="Data Brief">
        <title>Transcriptome dataset of Babesia bovis life stages within vertebrate and invertebrate hosts.</title>
        <authorList>
            <person name="Ueti M.W."/>
            <person name="Johnson W.C."/>
            <person name="Kappmeyer L.S."/>
            <person name="Herndon D.R."/>
            <person name="Mousel M.R."/>
            <person name="Reif K.E."/>
            <person name="Taus N.S."/>
            <person name="Ifeonu O.O."/>
            <person name="Silva J.C."/>
            <person name="Suarez C.E."/>
            <person name="Brayton K.A."/>
        </authorList>
    </citation>
    <scope>NUCLEOTIDE SEQUENCE [LARGE SCALE GENOMIC DNA]</scope>
</reference>
<evidence type="ECO:0000313" key="2">
    <source>
        <dbReference type="EMBL" id="EDO07501.1"/>
    </source>
</evidence>
<name>A7ASI2_BABBO</name>
<dbReference type="VEuPathDB" id="PiroplasmaDB:BBOV_IV011490"/>
<comment type="caution">
    <text evidence="2">The sequence shown here is derived from an EMBL/GenBank/DDBJ whole genome shotgun (WGS) entry which is preliminary data.</text>
</comment>
<evidence type="ECO:0000313" key="3">
    <source>
        <dbReference type="Proteomes" id="UP000002173"/>
    </source>
</evidence>
<dbReference type="EMBL" id="AAXT01000002">
    <property type="protein sequence ID" value="EDO07501.1"/>
    <property type="molecule type" value="Genomic_DNA"/>
</dbReference>
<sequence>MLRTRNASVTALHTPVSQCVSRRGSQGYMYSTSSNAQWPFEDSSDIPEETTRDTTTHIKRRRHSKLSNKALKLIRSIERLYRPKTAVTQFSNIDNDGISTDSLLLPRDKRDVSLDTIPSSDTSEYGPTKALVRSIYRSATGNVFNDALWKRYVHKISAIHSTLKPADLCIVLYSFAKVK</sequence>
<accession>A7ASI2</accession>
<gene>
    <name evidence="2" type="ORF">BBOV_IV011490</name>
</gene>
<protein>
    <submittedName>
        <fullName evidence="2">Uncharacterized protein</fullName>
    </submittedName>
</protein>
<feature type="region of interest" description="Disordered" evidence="1">
    <location>
        <begin position="39"/>
        <end position="62"/>
    </location>
</feature>
<proteinExistence type="predicted"/>
<dbReference type="InParanoid" id="A7ASI2"/>
<dbReference type="eggNOG" id="ENOG502TNBY">
    <property type="taxonomic scope" value="Eukaryota"/>
</dbReference>
<reference evidence="2 3" key="1">
    <citation type="journal article" date="2007" name="PLoS Pathog.">
        <title>Genome sequence of Babesia bovis and comparative analysis of apicomplexan hemoprotozoa.</title>
        <authorList>
            <person name="Brayton K.A."/>
            <person name="Lau A.O.T."/>
            <person name="Herndon D.R."/>
            <person name="Hannick L."/>
            <person name="Kappmeyer L.S."/>
            <person name="Berens S.J."/>
            <person name="Bidwell S.L."/>
            <person name="Brown W.C."/>
            <person name="Crabtree J."/>
            <person name="Fadrosh D."/>
            <person name="Feldblum T."/>
            <person name="Forberger H.A."/>
            <person name="Haas B.J."/>
            <person name="Howell J.M."/>
            <person name="Khouri H."/>
            <person name="Koo H."/>
            <person name="Mann D.J."/>
            <person name="Norimine J."/>
            <person name="Paulsen I.T."/>
            <person name="Radune D."/>
            <person name="Ren Q."/>
            <person name="Smith R.K. Jr."/>
            <person name="Suarez C.E."/>
            <person name="White O."/>
            <person name="Wortman J.R."/>
            <person name="Knowles D.P. Jr."/>
            <person name="McElwain T.F."/>
            <person name="Nene V.M."/>
        </authorList>
    </citation>
    <scope>NUCLEOTIDE SEQUENCE [LARGE SCALE GENOMIC DNA]</scope>
    <source>
        <strain evidence="2">T2Bo</strain>
    </source>
</reference>
<dbReference type="Proteomes" id="UP000002173">
    <property type="component" value="Unassembled WGS sequence"/>
</dbReference>